<reference evidence="9" key="1">
    <citation type="submission" date="2020-07" db="EMBL/GenBank/DDBJ databases">
        <title>Ethylene signaling mediates host invasion by parasitic plants.</title>
        <authorList>
            <person name="Yoshida S."/>
        </authorList>
    </citation>
    <scope>NUCLEOTIDE SEQUENCE</scope>
    <source>
        <strain evidence="9">Okayama</strain>
    </source>
</reference>
<dbReference type="EMBL" id="BMAC01001177">
    <property type="protein sequence ID" value="GFQ06165.1"/>
    <property type="molecule type" value="Genomic_DNA"/>
</dbReference>
<proteinExistence type="inferred from homology"/>
<gene>
    <name evidence="9" type="ORF">PHJA_002760500</name>
</gene>
<evidence type="ECO:0000313" key="10">
    <source>
        <dbReference type="Proteomes" id="UP000653305"/>
    </source>
</evidence>
<dbReference type="PROSITE" id="PS50011">
    <property type="entry name" value="PROTEIN_KINASE_DOM"/>
    <property type="match status" value="1"/>
</dbReference>
<dbReference type="Gene3D" id="3.30.200.20">
    <property type="entry name" value="Phosphorylase Kinase, domain 1"/>
    <property type="match status" value="1"/>
</dbReference>
<comment type="caution">
    <text evidence="9">The sequence shown here is derived from an EMBL/GenBank/DDBJ whole genome shotgun (WGS) entry which is preliminary data.</text>
</comment>
<keyword evidence="3" id="KW-0808">Transferase</keyword>
<dbReference type="SMART" id="SM00220">
    <property type="entry name" value="S_TKc"/>
    <property type="match status" value="1"/>
</dbReference>
<dbReference type="InterPro" id="IPR050205">
    <property type="entry name" value="CDPK_Ser/Thr_kinases"/>
</dbReference>
<dbReference type="SUPFAM" id="SSF56112">
    <property type="entry name" value="Protein kinase-like (PK-like)"/>
    <property type="match status" value="1"/>
</dbReference>
<organism evidence="9 10">
    <name type="scientific">Phtheirospermum japonicum</name>
    <dbReference type="NCBI Taxonomy" id="374723"/>
    <lineage>
        <taxon>Eukaryota</taxon>
        <taxon>Viridiplantae</taxon>
        <taxon>Streptophyta</taxon>
        <taxon>Embryophyta</taxon>
        <taxon>Tracheophyta</taxon>
        <taxon>Spermatophyta</taxon>
        <taxon>Magnoliopsida</taxon>
        <taxon>eudicotyledons</taxon>
        <taxon>Gunneridae</taxon>
        <taxon>Pentapetalae</taxon>
        <taxon>asterids</taxon>
        <taxon>lamiids</taxon>
        <taxon>Lamiales</taxon>
        <taxon>Orobanchaceae</taxon>
        <taxon>Orobanchaceae incertae sedis</taxon>
        <taxon>Phtheirospermum</taxon>
    </lineage>
</organism>
<feature type="domain" description="Protein kinase" evidence="8">
    <location>
        <begin position="98"/>
        <end position="394"/>
    </location>
</feature>
<keyword evidence="6" id="KW-0067">ATP-binding</keyword>
<evidence type="ECO:0000259" key="8">
    <source>
        <dbReference type="PROSITE" id="PS50011"/>
    </source>
</evidence>
<dbReference type="InterPro" id="IPR000719">
    <property type="entry name" value="Prot_kinase_dom"/>
</dbReference>
<dbReference type="InterPro" id="IPR011009">
    <property type="entry name" value="Kinase-like_dom_sf"/>
</dbReference>
<evidence type="ECO:0000256" key="3">
    <source>
        <dbReference type="ARBA" id="ARBA00022679"/>
    </source>
</evidence>
<evidence type="ECO:0000256" key="5">
    <source>
        <dbReference type="ARBA" id="ARBA00022777"/>
    </source>
</evidence>
<evidence type="ECO:0000256" key="4">
    <source>
        <dbReference type="ARBA" id="ARBA00022741"/>
    </source>
</evidence>
<keyword evidence="10" id="KW-1185">Reference proteome</keyword>
<accession>A0A830DC41</accession>
<sequence>MECQGADAFDPLLARIGETLSGVTPDNLNPPLPPFRSPGLSPSMYLGLMFYGFSGGGRLSSSLRKGGNGSRATVKLSGLRLRMSIIAADKSINSVMVNMLSETIGAYGMGVEYKVWEWREVVEKKEIMLMKSRNRVAFSWTFVALTRLIFYIPSAFTSVMVVWLCALFWDLDDASLFTSARAGYVGSPTIVVITLQSISKNKLCMAVDIEDVCREVAIMSSMPNHPNVIKIRATKEDNKAVYLVMEPCKGRELFERIMARGNYNERATTTMANTMVEVVRMCHKNGVVHRDLKPENYFFVNENFLSANKGNSTLKAIDFRLSMFLKTGFIWIYEVTYLLERANFLIGSELFWEWRALRFDQVARSSLEVYQVVDYVFEVFASFSFDFPILPHTN</sequence>
<dbReference type="InterPro" id="IPR008271">
    <property type="entry name" value="Ser/Thr_kinase_AS"/>
</dbReference>
<dbReference type="Proteomes" id="UP000653305">
    <property type="component" value="Unassembled WGS sequence"/>
</dbReference>
<keyword evidence="4" id="KW-0547">Nucleotide-binding</keyword>
<keyword evidence="7" id="KW-0812">Transmembrane</keyword>
<evidence type="ECO:0000256" key="2">
    <source>
        <dbReference type="ARBA" id="ARBA00022527"/>
    </source>
</evidence>
<keyword evidence="2" id="KW-0723">Serine/threonine-protein kinase</keyword>
<keyword evidence="5 9" id="KW-0418">Kinase</keyword>
<keyword evidence="7" id="KW-1133">Transmembrane helix</keyword>
<evidence type="ECO:0000256" key="7">
    <source>
        <dbReference type="SAM" id="Phobius"/>
    </source>
</evidence>
<dbReference type="Gene3D" id="1.10.510.10">
    <property type="entry name" value="Transferase(Phosphotransferase) domain 1"/>
    <property type="match status" value="1"/>
</dbReference>
<dbReference type="Pfam" id="PF00069">
    <property type="entry name" value="Pkinase"/>
    <property type="match status" value="1"/>
</dbReference>
<name>A0A830DC41_9LAMI</name>
<comment type="similarity">
    <text evidence="1">Belongs to the protein kinase superfamily. CAMK Ser/Thr protein kinase family. CaMK subfamily.</text>
</comment>
<feature type="transmembrane region" description="Helical" evidence="7">
    <location>
        <begin position="136"/>
        <end position="169"/>
    </location>
</feature>
<evidence type="ECO:0000313" key="9">
    <source>
        <dbReference type="EMBL" id="GFQ06165.1"/>
    </source>
</evidence>
<dbReference type="PANTHER" id="PTHR24349">
    <property type="entry name" value="SERINE/THREONINE-PROTEIN KINASE"/>
    <property type="match status" value="1"/>
</dbReference>
<evidence type="ECO:0000256" key="6">
    <source>
        <dbReference type="ARBA" id="ARBA00022840"/>
    </source>
</evidence>
<dbReference type="OrthoDB" id="40902at2759"/>
<protein>
    <submittedName>
        <fullName evidence="9">Calcium-dependent protein kinase 30</fullName>
    </submittedName>
</protein>
<evidence type="ECO:0000256" key="1">
    <source>
        <dbReference type="ARBA" id="ARBA00005354"/>
    </source>
</evidence>
<dbReference type="PROSITE" id="PS00108">
    <property type="entry name" value="PROTEIN_KINASE_ST"/>
    <property type="match status" value="1"/>
</dbReference>
<dbReference type="GO" id="GO:0004674">
    <property type="term" value="F:protein serine/threonine kinase activity"/>
    <property type="evidence" value="ECO:0007669"/>
    <property type="project" value="UniProtKB-KW"/>
</dbReference>
<dbReference type="GO" id="GO:0005524">
    <property type="term" value="F:ATP binding"/>
    <property type="evidence" value="ECO:0007669"/>
    <property type="project" value="UniProtKB-KW"/>
</dbReference>
<dbReference type="AlphaFoldDB" id="A0A830DC41"/>
<keyword evidence="7" id="KW-0472">Membrane</keyword>